<accession>A0ABN2T7H8</accession>
<feature type="transmembrane region" description="Helical" evidence="1">
    <location>
        <begin position="77"/>
        <end position="97"/>
    </location>
</feature>
<feature type="transmembrane region" description="Helical" evidence="1">
    <location>
        <begin position="32"/>
        <end position="52"/>
    </location>
</feature>
<name>A0ABN2T7H8_9ACTN</name>
<dbReference type="Proteomes" id="UP001499854">
    <property type="component" value="Unassembled WGS sequence"/>
</dbReference>
<feature type="transmembrane region" description="Helical" evidence="1">
    <location>
        <begin position="109"/>
        <end position="133"/>
    </location>
</feature>
<reference evidence="2 3" key="1">
    <citation type="journal article" date="2019" name="Int. J. Syst. Evol. Microbiol.">
        <title>The Global Catalogue of Microorganisms (GCM) 10K type strain sequencing project: providing services to taxonomists for standard genome sequencing and annotation.</title>
        <authorList>
            <consortium name="The Broad Institute Genomics Platform"/>
            <consortium name="The Broad Institute Genome Sequencing Center for Infectious Disease"/>
            <person name="Wu L."/>
            <person name="Ma J."/>
        </authorList>
    </citation>
    <scope>NUCLEOTIDE SEQUENCE [LARGE SCALE GENOMIC DNA]</scope>
    <source>
        <strain evidence="2 3">JCM 16013</strain>
    </source>
</reference>
<evidence type="ECO:0000313" key="2">
    <source>
        <dbReference type="EMBL" id="GAA2000673.1"/>
    </source>
</evidence>
<dbReference type="EMBL" id="BAAAQM010000069">
    <property type="protein sequence ID" value="GAA2000673.1"/>
    <property type="molecule type" value="Genomic_DNA"/>
</dbReference>
<dbReference type="RefSeq" id="WP_344662221.1">
    <property type="nucleotide sequence ID" value="NZ_BAAAQM010000069.1"/>
</dbReference>
<gene>
    <name evidence="2" type="ORF">GCM10009838_77790</name>
</gene>
<organism evidence="2 3">
    <name type="scientific">Catenulispora subtropica</name>
    <dbReference type="NCBI Taxonomy" id="450798"/>
    <lineage>
        <taxon>Bacteria</taxon>
        <taxon>Bacillati</taxon>
        <taxon>Actinomycetota</taxon>
        <taxon>Actinomycetes</taxon>
        <taxon>Catenulisporales</taxon>
        <taxon>Catenulisporaceae</taxon>
        <taxon>Catenulispora</taxon>
    </lineage>
</organism>
<keyword evidence="1" id="KW-1133">Transmembrane helix</keyword>
<sequence>MTAESLPLRPSATGRALLNDLNGRYHRNALRVFLVVVLGHWAEHIVQAYQIWVLHRPVPQARGILGQFFPWLIKSEWLHYGFAIVMLVFLFALRPGFTGRARTWWTISLVLQFWHHIEHLLLLIQAQSGTFFFHRKVPTSILQIWYPRVQIHLFYNTIVFVPMAIAMYLHARPPKRDRDLPVQCTCAGEPLELVGAGRAAG</sequence>
<proteinExistence type="predicted"/>
<keyword evidence="1" id="KW-0812">Transmembrane</keyword>
<protein>
    <recommendedName>
        <fullName evidence="4">Transmembrane protein</fullName>
    </recommendedName>
</protein>
<evidence type="ECO:0000256" key="1">
    <source>
        <dbReference type="SAM" id="Phobius"/>
    </source>
</evidence>
<keyword evidence="3" id="KW-1185">Reference proteome</keyword>
<feature type="transmembrane region" description="Helical" evidence="1">
    <location>
        <begin position="153"/>
        <end position="171"/>
    </location>
</feature>
<evidence type="ECO:0008006" key="4">
    <source>
        <dbReference type="Google" id="ProtNLM"/>
    </source>
</evidence>
<comment type="caution">
    <text evidence="2">The sequence shown here is derived from an EMBL/GenBank/DDBJ whole genome shotgun (WGS) entry which is preliminary data.</text>
</comment>
<evidence type="ECO:0000313" key="3">
    <source>
        <dbReference type="Proteomes" id="UP001499854"/>
    </source>
</evidence>
<keyword evidence="1" id="KW-0472">Membrane</keyword>